<reference evidence="1 2" key="1">
    <citation type="submission" date="2014-08" db="EMBL/GenBank/DDBJ databases">
        <title>Comparative genomics of the Paenibacillus odorifer group.</title>
        <authorList>
            <person name="den Bakker H.C."/>
            <person name="Tsai Y.-C."/>
            <person name="Martin N."/>
            <person name="Korlach J."/>
            <person name="Wiedmann M."/>
        </authorList>
    </citation>
    <scope>NUCLEOTIDE SEQUENCE [LARGE SCALE GENOMIC DNA]</scope>
    <source>
        <strain evidence="1 2">DSM 14472</strain>
    </source>
</reference>
<proteinExistence type="predicted"/>
<dbReference type="STRING" id="169760.PSTEL_14850"/>
<organism evidence="1 2">
    <name type="scientific">Paenibacillus stellifer</name>
    <dbReference type="NCBI Taxonomy" id="169760"/>
    <lineage>
        <taxon>Bacteria</taxon>
        <taxon>Bacillati</taxon>
        <taxon>Bacillota</taxon>
        <taxon>Bacilli</taxon>
        <taxon>Bacillales</taxon>
        <taxon>Paenibacillaceae</taxon>
        <taxon>Paenibacillus</taxon>
    </lineage>
</organism>
<dbReference type="HOGENOM" id="CLU_2701355_0_0_9"/>
<dbReference type="AlphaFoldDB" id="A0A089N5X0"/>
<dbReference type="Proteomes" id="UP000029507">
    <property type="component" value="Chromosome"/>
</dbReference>
<gene>
    <name evidence="1" type="ORF">PSTEL_14850</name>
</gene>
<name>A0A089N5X0_9BACL</name>
<dbReference type="KEGG" id="pste:PSTEL_14850"/>
<evidence type="ECO:0000313" key="1">
    <source>
        <dbReference type="EMBL" id="AIQ64164.1"/>
    </source>
</evidence>
<sequence length="73" mass="8338">MKKACKRYRGELAISLKTLQIPYEISKVFHFFTKPVFCTYVHISKIASTIGISDNVGGQEHISLKDKNMYLLS</sequence>
<protein>
    <submittedName>
        <fullName evidence="1">Uncharacterized protein</fullName>
    </submittedName>
</protein>
<accession>A0A089N5X0</accession>
<dbReference type="EMBL" id="CP009286">
    <property type="protein sequence ID" value="AIQ64164.1"/>
    <property type="molecule type" value="Genomic_DNA"/>
</dbReference>
<evidence type="ECO:0000313" key="2">
    <source>
        <dbReference type="Proteomes" id="UP000029507"/>
    </source>
</evidence>
<keyword evidence="2" id="KW-1185">Reference proteome</keyword>